<keyword evidence="7" id="KW-1185">Reference proteome</keyword>
<evidence type="ECO:0000256" key="3">
    <source>
        <dbReference type="PROSITE-ProRule" id="PRU01379"/>
    </source>
</evidence>
<dbReference type="Gene3D" id="2.60.40.3120">
    <property type="match status" value="1"/>
</dbReference>
<comment type="cofactor">
    <cofactor evidence="1">
        <name>Zn(2+)</name>
        <dbReference type="ChEBI" id="CHEBI:29105"/>
    </cofactor>
</comment>
<dbReference type="GO" id="GO:0004181">
    <property type="term" value="F:metallocarboxypeptidase activity"/>
    <property type="evidence" value="ECO:0007669"/>
    <property type="project" value="InterPro"/>
</dbReference>
<evidence type="ECO:0000259" key="5">
    <source>
        <dbReference type="PROSITE" id="PS52035"/>
    </source>
</evidence>
<evidence type="ECO:0000256" key="4">
    <source>
        <dbReference type="SAM" id="MobiDB-lite"/>
    </source>
</evidence>
<protein>
    <recommendedName>
        <fullName evidence="5">Peptidase M14 domain-containing protein</fullName>
    </recommendedName>
</protein>
<feature type="non-terminal residue" evidence="6">
    <location>
        <position position="1"/>
    </location>
</feature>
<comment type="similarity">
    <text evidence="2 3">Belongs to the peptidase M14 family.</text>
</comment>
<dbReference type="Proteomes" id="UP001187531">
    <property type="component" value="Unassembled WGS sequence"/>
</dbReference>
<evidence type="ECO:0000313" key="7">
    <source>
        <dbReference type="Proteomes" id="UP001187531"/>
    </source>
</evidence>
<dbReference type="InterPro" id="IPR050821">
    <property type="entry name" value="Cytosolic_carboxypeptidase"/>
</dbReference>
<dbReference type="GO" id="GO:0008270">
    <property type="term" value="F:zinc ion binding"/>
    <property type="evidence" value="ECO:0007669"/>
    <property type="project" value="InterPro"/>
</dbReference>
<accession>A0AA88IB58</accession>
<dbReference type="PANTHER" id="PTHR12756">
    <property type="entry name" value="CYTOSOLIC CARBOXYPEPTIDASE"/>
    <property type="match status" value="1"/>
</dbReference>
<dbReference type="SUPFAM" id="SSF53187">
    <property type="entry name" value="Zn-dependent exopeptidases"/>
    <property type="match status" value="1"/>
</dbReference>
<dbReference type="Pfam" id="PF18027">
    <property type="entry name" value="Pepdidase_M14_N"/>
    <property type="match status" value="1"/>
</dbReference>
<feature type="active site" description="Proton donor/acceptor" evidence="3">
    <location>
        <position position="609"/>
    </location>
</feature>
<comment type="caution">
    <text evidence="6">The sequence shown here is derived from an EMBL/GenBank/DDBJ whole genome shotgun (WGS) entry which is preliminary data.</text>
</comment>
<dbReference type="GO" id="GO:0006508">
    <property type="term" value="P:proteolysis"/>
    <property type="evidence" value="ECO:0007669"/>
    <property type="project" value="InterPro"/>
</dbReference>
<dbReference type="Pfam" id="PF00246">
    <property type="entry name" value="Peptidase_M14"/>
    <property type="match status" value="1"/>
</dbReference>
<feature type="compositionally biased region" description="Basic and acidic residues" evidence="4">
    <location>
        <begin position="745"/>
        <end position="761"/>
    </location>
</feature>
<feature type="region of interest" description="Disordered" evidence="4">
    <location>
        <begin position="706"/>
        <end position="801"/>
    </location>
</feature>
<reference evidence="6" key="1">
    <citation type="submission" date="2023-07" db="EMBL/GenBank/DDBJ databases">
        <title>Chromosome-level genome assembly of Artemia franciscana.</title>
        <authorList>
            <person name="Jo E."/>
        </authorList>
    </citation>
    <scope>NUCLEOTIDE SEQUENCE</scope>
    <source>
        <tissue evidence="6">Whole body</tissue>
    </source>
</reference>
<sequence length="869" mass="98706">ENSRKNVISVIILATGCRLSVIESWNGNCRGTSQSSNEMMPVSSDEETLEKVNTVTKNGPRTNQLITNESNPEDFILSQPRELYASHKRPGPEQLPRWPAECEVACPANKHLMKTPKREPYYFINGHEPQPEPWGERYPLVGGCLVFNYEINSPVPYFTRSCIEGAYLPVRLESFEQPSWVSKEPKKDDPSLDRISQSGVSYSLESEKNKPGSILNNLYDHVGPMIPPDDWYGSTVPPLKFESRFESGNLAKAVQLTASLYELYLRSDLFCNRHASWFYFRVENMKSGFVYRFSIVNMLKSDSLYRDGLKPLMYSEKNASVSNIGWQRCGDNITYFKNESLVDGVQTYTLTFAINFPYTDDVVYLASCYPYTYTDLQSYLSNIQADPVKSKICKVRLLCRSLAGNCVHVLTITQPQSSVETTNLEPVLRPAVVLTARVHPCETPSSWAIKGIIDFLTSRSAAAKALREKFIFKIIPMLNPDGVIVGNSRCSLAGRDLNRQYRAASREATPSIWHTKLLIKKLQEEREVLMYCDIHSHGRSHNSFMYGCEARDENGTPTMLEQIFPLMFHKNTVAKFSFKQSKFVIQKNKEGTGRVVSWTMGIPLSYTLEISIAGSTLGNRRRTHFTITDLEAIGRIFCRTLMDYFTPGSRQVSAHISYVTQTFDEGANSWHSEDEYPWKIRQRKSRRKHERKVDYLNVARSISKQQVNLLRDSSTSSRSPSLSPTPTPNVSRYSSPVSSRRHSMCHTDPKDLLLRLVERKPPLKTKKWAGKKSNSLPHRKRQEKGVATTSGGSSPDKNQTWTERKYVSNVDLDSSGDSLSVAGLKIISADKNDDLITMITEKDDKNPHKAARNLTEFRKSKKKVQPFRP</sequence>
<evidence type="ECO:0000256" key="2">
    <source>
        <dbReference type="ARBA" id="ARBA00005988"/>
    </source>
</evidence>
<dbReference type="PROSITE" id="PS52035">
    <property type="entry name" value="PEPTIDASE_M14"/>
    <property type="match status" value="1"/>
</dbReference>
<dbReference type="Gene3D" id="3.40.630.10">
    <property type="entry name" value="Zn peptidases"/>
    <property type="match status" value="1"/>
</dbReference>
<feature type="compositionally biased region" description="Polar residues" evidence="4">
    <location>
        <begin position="787"/>
        <end position="801"/>
    </location>
</feature>
<feature type="compositionally biased region" description="Basic residues" evidence="4">
    <location>
        <begin position="859"/>
        <end position="869"/>
    </location>
</feature>
<evidence type="ECO:0000313" key="6">
    <source>
        <dbReference type="EMBL" id="KAK2718022.1"/>
    </source>
</evidence>
<dbReference type="AlphaFoldDB" id="A0AA88IB58"/>
<proteinExistence type="inferred from homology"/>
<organism evidence="6 7">
    <name type="scientific">Artemia franciscana</name>
    <name type="common">Brine shrimp</name>
    <name type="synonym">Artemia sanfranciscana</name>
    <dbReference type="NCBI Taxonomy" id="6661"/>
    <lineage>
        <taxon>Eukaryota</taxon>
        <taxon>Metazoa</taxon>
        <taxon>Ecdysozoa</taxon>
        <taxon>Arthropoda</taxon>
        <taxon>Crustacea</taxon>
        <taxon>Branchiopoda</taxon>
        <taxon>Anostraca</taxon>
        <taxon>Artemiidae</taxon>
        <taxon>Artemia</taxon>
    </lineage>
</organism>
<feature type="compositionally biased region" description="Low complexity" evidence="4">
    <location>
        <begin position="709"/>
        <end position="724"/>
    </location>
</feature>
<dbReference type="InterPro" id="IPR040626">
    <property type="entry name" value="Pepdidase_M14_N"/>
</dbReference>
<dbReference type="EMBL" id="JAVRJZ010000010">
    <property type="protein sequence ID" value="KAK2718022.1"/>
    <property type="molecule type" value="Genomic_DNA"/>
</dbReference>
<dbReference type="InterPro" id="IPR000834">
    <property type="entry name" value="Peptidase_M14"/>
</dbReference>
<dbReference type="PANTHER" id="PTHR12756:SF45">
    <property type="entry name" value="CYTOSOLIC CARBOXYPEPTIDASE NNA1"/>
    <property type="match status" value="1"/>
</dbReference>
<name>A0AA88IB58_ARTSF</name>
<feature type="domain" description="Peptidase M14" evidence="5">
    <location>
        <begin position="369"/>
        <end position="645"/>
    </location>
</feature>
<gene>
    <name evidence="6" type="ORF">QYM36_006716</name>
</gene>
<evidence type="ECO:0000256" key="1">
    <source>
        <dbReference type="ARBA" id="ARBA00001947"/>
    </source>
</evidence>
<feature type="non-terminal residue" evidence="6">
    <location>
        <position position="869"/>
    </location>
</feature>
<feature type="region of interest" description="Disordered" evidence="4">
    <location>
        <begin position="842"/>
        <end position="869"/>
    </location>
</feature>